<dbReference type="Proteomes" id="UP000254051">
    <property type="component" value="Unassembled WGS sequence"/>
</dbReference>
<dbReference type="InterPro" id="IPR050706">
    <property type="entry name" value="Cyclic-di-GMP_PDE-like"/>
</dbReference>
<proteinExistence type="predicted"/>
<dbReference type="Gene3D" id="3.20.20.450">
    <property type="entry name" value="EAL domain"/>
    <property type="match status" value="1"/>
</dbReference>
<dbReference type="SMART" id="SM00052">
    <property type="entry name" value="EAL"/>
    <property type="match status" value="1"/>
</dbReference>
<feature type="domain" description="EAL" evidence="2">
    <location>
        <begin position="388"/>
        <end position="639"/>
    </location>
</feature>
<sequence length="648" mass="75158">MIRWSLAGEFMAFIVLITLMLYFHEKRVVISTRERFYGLCLLFSLLCIGLNVLCILLLDYPGHSPYWLNMFLNSVYFLLIIVVSSMIAAYLLLIILEHVYDKESMKRAFMALALMNVTFMGLVLWNVKSGILFYFDSAGNYRRGELNVLGYYIVAVEILMIYYCCWKHRPSVSKSIVRTIITIPPLIVLLGIFQVIYREIIVNEMALAIANMVLFMSFQNGALKRDFLTLAGNRENFYENLSLRLAGKQKFQVIVLALRQFDVINQNYGHQKGDEILYAVASELGRIIPGGKVYRFGNVEFAMILPWHSKQEAQQNLGILQRRFRGSWSVGEVHTHIRAVFMHMEHIEQTYTASEMMTYLEYGIRKAKEIQGHNVSFNETMLKKYEDEKRILDVIQRSVEQKRFEVWYQPVYHLKSGSWSAEALLRLNDYDGNPVHPSEFIPVAEASGLIDELSWIVLEEVCSFLEQEEHNNIENISVNLSMQQFADARISEKILDCVNRHHLTPGRLKMEVTERVLLHDMEYMKKMMNKMDRAGIGFYLDDFGTGYSNLVSILEFPFECVKLDKSLLTGFPENPDSKVMVRTLIELFHGMGNKVVAEGVEERAQAELLDKMGVDYIQGYYFSKPLSRDVFSKGYYMKEQLFRELSKE</sequence>
<dbReference type="CDD" id="cd01948">
    <property type="entry name" value="EAL"/>
    <property type="match status" value="1"/>
</dbReference>
<evidence type="ECO:0000313" key="5">
    <source>
        <dbReference type="Proteomes" id="UP000254051"/>
    </source>
</evidence>
<dbReference type="NCBIfam" id="TIGR00254">
    <property type="entry name" value="GGDEF"/>
    <property type="match status" value="1"/>
</dbReference>
<organism evidence="4 5">
    <name type="scientific">Faecalicatena contorta</name>
    <dbReference type="NCBI Taxonomy" id="39482"/>
    <lineage>
        <taxon>Bacteria</taxon>
        <taxon>Bacillati</taxon>
        <taxon>Bacillota</taxon>
        <taxon>Clostridia</taxon>
        <taxon>Lachnospirales</taxon>
        <taxon>Lachnospiraceae</taxon>
        <taxon>Faecalicatena</taxon>
    </lineage>
</organism>
<dbReference type="AlphaFoldDB" id="A0A316A282"/>
<dbReference type="PROSITE" id="PS50887">
    <property type="entry name" value="GGDEF"/>
    <property type="match status" value="1"/>
</dbReference>
<evidence type="ECO:0000313" key="4">
    <source>
        <dbReference type="EMBL" id="SUQ13218.1"/>
    </source>
</evidence>
<evidence type="ECO:0000259" key="2">
    <source>
        <dbReference type="PROSITE" id="PS50883"/>
    </source>
</evidence>
<keyword evidence="5" id="KW-1185">Reference proteome</keyword>
<feature type="transmembrane region" description="Helical" evidence="1">
    <location>
        <begin position="146"/>
        <end position="164"/>
    </location>
</feature>
<dbReference type="GO" id="GO:0071111">
    <property type="term" value="F:cyclic-guanylate-specific phosphodiesterase activity"/>
    <property type="evidence" value="ECO:0007669"/>
    <property type="project" value="InterPro"/>
</dbReference>
<dbReference type="EMBL" id="UHJJ01000002">
    <property type="protein sequence ID" value="SUQ13218.1"/>
    <property type="molecule type" value="Genomic_DNA"/>
</dbReference>
<protein>
    <submittedName>
        <fullName evidence="4">Diguanylate cyclase (GGDEF) domain-containing protein</fullName>
    </submittedName>
</protein>
<dbReference type="PROSITE" id="PS50883">
    <property type="entry name" value="EAL"/>
    <property type="match status" value="1"/>
</dbReference>
<dbReference type="SUPFAM" id="SSF55073">
    <property type="entry name" value="Nucleotide cyclase"/>
    <property type="match status" value="1"/>
</dbReference>
<feature type="transmembrane region" description="Helical" evidence="1">
    <location>
        <begin position="176"/>
        <end position="194"/>
    </location>
</feature>
<dbReference type="InterPro" id="IPR035919">
    <property type="entry name" value="EAL_sf"/>
</dbReference>
<dbReference type="InterPro" id="IPR001633">
    <property type="entry name" value="EAL_dom"/>
</dbReference>
<dbReference type="InterPro" id="IPR043128">
    <property type="entry name" value="Rev_trsase/Diguanyl_cyclase"/>
</dbReference>
<dbReference type="Gene3D" id="3.30.70.270">
    <property type="match status" value="1"/>
</dbReference>
<gene>
    <name evidence="4" type="ORF">SAMN05216529_102436</name>
</gene>
<keyword evidence="1" id="KW-0812">Transmembrane</keyword>
<evidence type="ECO:0000256" key="1">
    <source>
        <dbReference type="SAM" id="Phobius"/>
    </source>
</evidence>
<dbReference type="PANTHER" id="PTHR33121">
    <property type="entry name" value="CYCLIC DI-GMP PHOSPHODIESTERASE PDEF"/>
    <property type="match status" value="1"/>
</dbReference>
<name>A0A316A282_9FIRM</name>
<accession>A0A316A282</accession>
<dbReference type="Pfam" id="PF00990">
    <property type="entry name" value="GGDEF"/>
    <property type="match status" value="1"/>
</dbReference>
<dbReference type="InterPro" id="IPR000160">
    <property type="entry name" value="GGDEF_dom"/>
</dbReference>
<feature type="transmembrane region" description="Helical" evidence="1">
    <location>
        <begin position="108"/>
        <end position="126"/>
    </location>
</feature>
<keyword evidence="1" id="KW-0472">Membrane</keyword>
<dbReference type="Pfam" id="PF00563">
    <property type="entry name" value="EAL"/>
    <property type="match status" value="1"/>
</dbReference>
<dbReference type="SMART" id="SM00267">
    <property type="entry name" value="GGDEF"/>
    <property type="match status" value="1"/>
</dbReference>
<feature type="domain" description="GGDEF" evidence="3">
    <location>
        <begin position="249"/>
        <end position="380"/>
    </location>
</feature>
<feature type="transmembrane region" description="Helical" evidence="1">
    <location>
        <begin position="6"/>
        <end position="24"/>
    </location>
</feature>
<feature type="transmembrane region" description="Helical" evidence="1">
    <location>
        <begin position="70"/>
        <end position="96"/>
    </location>
</feature>
<keyword evidence="1" id="KW-1133">Transmembrane helix</keyword>
<feature type="transmembrane region" description="Helical" evidence="1">
    <location>
        <begin position="36"/>
        <end position="58"/>
    </location>
</feature>
<evidence type="ECO:0000259" key="3">
    <source>
        <dbReference type="PROSITE" id="PS50887"/>
    </source>
</evidence>
<dbReference type="PANTHER" id="PTHR33121:SF70">
    <property type="entry name" value="SIGNALING PROTEIN YKOW"/>
    <property type="match status" value="1"/>
</dbReference>
<dbReference type="OrthoDB" id="9805474at2"/>
<dbReference type="SUPFAM" id="SSF141868">
    <property type="entry name" value="EAL domain-like"/>
    <property type="match status" value="1"/>
</dbReference>
<dbReference type="InterPro" id="IPR029787">
    <property type="entry name" value="Nucleotide_cyclase"/>
</dbReference>
<reference evidence="5" key="1">
    <citation type="submission" date="2017-07" db="EMBL/GenBank/DDBJ databases">
        <authorList>
            <person name="Varghese N."/>
            <person name="Submissions S."/>
        </authorList>
    </citation>
    <scope>NUCLEOTIDE SEQUENCE [LARGE SCALE GENOMIC DNA]</scope>
    <source>
        <strain evidence="5">NLAE-zl-C134</strain>
    </source>
</reference>